<evidence type="ECO:0000313" key="1">
    <source>
        <dbReference type="EMBL" id="GAI35510.1"/>
    </source>
</evidence>
<organism evidence="1">
    <name type="scientific">marine sediment metagenome</name>
    <dbReference type="NCBI Taxonomy" id="412755"/>
    <lineage>
        <taxon>unclassified sequences</taxon>
        <taxon>metagenomes</taxon>
        <taxon>ecological metagenomes</taxon>
    </lineage>
</organism>
<proteinExistence type="predicted"/>
<dbReference type="AlphaFoldDB" id="X1P933"/>
<accession>X1P933</accession>
<name>X1P933_9ZZZZ</name>
<sequence>MIEENNPELALIRKLREAFSNQFEEEFSNNRLSEFFGSRALISEMLRKNSQFSERILFRIKKSIEEKLTSDNQENALNALLVYMGGGKKK</sequence>
<gene>
    <name evidence="1" type="ORF">S06H3_47623</name>
</gene>
<dbReference type="EMBL" id="BARV01029924">
    <property type="protein sequence ID" value="GAI35510.1"/>
    <property type="molecule type" value="Genomic_DNA"/>
</dbReference>
<reference evidence="1" key="1">
    <citation type="journal article" date="2014" name="Front. Microbiol.">
        <title>High frequency of phylogenetically diverse reductive dehalogenase-homologous genes in deep subseafloor sedimentary metagenomes.</title>
        <authorList>
            <person name="Kawai M."/>
            <person name="Futagami T."/>
            <person name="Toyoda A."/>
            <person name="Takaki Y."/>
            <person name="Nishi S."/>
            <person name="Hori S."/>
            <person name="Arai W."/>
            <person name="Tsubouchi T."/>
            <person name="Morono Y."/>
            <person name="Uchiyama I."/>
            <person name="Ito T."/>
            <person name="Fujiyama A."/>
            <person name="Inagaki F."/>
            <person name="Takami H."/>
        </authorList>
    </citation>
    <scope>NUCLEOTIDE SEQUENCE</scope>
    <source>
        <strain evidence="1">Expedition CK06-06</strain>
    </source>
</reference>
<comment type="caution">
    <text evidence="1">The sequence shown here is derived from an EMBL/GenBank/DDBJ whole genome shotgun (WGS) entry which is preliminary data.</text>
</comment>
<protein>
    <submittedName>
        <fullName evidence="1">Uncharacterized protein</fullName>
    </submittedName>
</protein>